<evidence type="ECO:0000256" key="1">
    <source>
        <dbReference type="SAM" id="MobiDB-lite"/>
    </source>
</evidence>
<reference evidence="2 3" key="1">
    <citation type="submission" date="2014-03" db="EMBL/GenBank/DDBJ databases">
        <title>Complete genome sequence of the Radio-Resistant Rubrobacter radiotolerans RSPS-4.</title>
        <authorList>
            <person name="Egas C.C."/>
            <person name="Barroso C.C."/>
            <person name="Froufe H.J.C."/>
            <person name="Pacheco J.J."/>
            <person name="Albuquerque L.L."/>
            <person name="da Costa M.M.S."/>
        </authorList>
    </citation>
    <scope>NUCLEOTIDE SEQUENCE [LARGE SCALE GENOMIC DNA]</scope>
    <source>
        <strain evidence="2 3">RSPS-4</strain>
    </source>
</reference>
<feature type="compositionally biased region" description="Basic and acidic residues" evidence="1">
    <location>
        <begin position="47"/>
        <end position="59"/>
    </location>
</feature>
<name>A0A023X2M0_RUBRA</name>
<dbReference type="HOGENOM" id="CLU_993529_0_0_11"/>
<dbReference type="KEGG" id="rrd:RradSPS_1178"/>
<accession>A0A023X2M0</accession>
<dbReference type="eggNOG" id="COG4627">
    <property type="taxonomic scope" value="Bacteria"/>
</dbReference>
<evidence type="ECO:0000313" key="3">
    <source>
        <dbReference type="Proteomes" id="UP000025229"/>
    </source>
</evidence>
<proteinExistence type="predicted"/>
<dbReference type="EMBL" id="CP007514">
    <property type="protein sequence ID" value="AHY46461.1"/>
    <property type="molecule type" value="Genomic_DNA"/>
</dbReference>
<dbReference type="Gene3D" id="3.40.50.150">
    <property type="entry name" value="Vaccinia Virus protein VP39"/>
    <property type="match status" value="1"/>
</dbReference>
<keyword evidence="3" id="KW-1185">Reference proteome</keyword>
<protein>
    <recommendedName>
        <fullName evidence="4">Methyltransferase domain</fullName>
    </recommendedName>
</protein>
<evidence type="ECO:0008006" key="4">
    <source>
        <dbReference type="Google" id="ProtNLM"/>
    </source>
</evidence>
<dbReference type="Proteomes" id="UP000025229">
    <property type="component" value="Chromosome"/>
</dbReference>
<organism evidence="2 3">
    <name type="scientific">Rubrobacter radiotolerans</name>
    <name type="common">Arthrobacter radiotolerans</name>
    <dbReference type="NCBI Taxonomy" id="42256"/>
    <lineage>
        <taxon>Bacteria</taxon>
        <taxon>Bacillati</taxon>
        <taxon>Actinomycetota</taxon>
        <taxon>Rubrobacteria</taxon>
        <taxon>Rubrobacterales</taxon>
        <taxon>Rubrobacteraceae</taxon>
        <taxon>Rubrobacter</taxon>
    </lineage>
</organism>
<dbReference type="SUPFAM" id="SSF53335">
    <property type="entry name" value="S-adenosyl-L-methionine-dependent methyltransferases"/>
    <property type="match status" value="1"/>
</dbReference>
<dbReference type="InterPro" id="IPR029063">
    <property type="entry name" value="SAM-dependent_MTases_sf"/>
</dbReference>
<dbReference type="AlphaFoldDB" id="A0A023X2M0"/>
<dbReference type="STRING" id="42256.RradSPS_1178"/>
<sequence>MTYLLNFGKLMAFLKLDAGVGRSAASGSNSLDGPGKAASPKSAPGLREVRSRKEVRNERVSGASASGKPGPMDGGGVRRVQVGCGPHNAIVGWWNTDIRSFPGIDAVMDATQPWPYSGLEYVYGEHFLEHLTLDGALRFLEHAGNSLGSGGRIRLSTPNLEWVLLTHYASGAEPEETLNGTMRINRAFHGWGHQFLYSRVMLEYLLTELGFRDVAFFSYGESDTPALANLERHGGFSVYEGQPSVIIAEASRGDAPIAPSQELVDWIKSDYLRYARPGAH</sequence>
<evidence type="ECO:0000313" key="2">
    <source>
        <dbReference type="EMBL" id="AHY46461.1"/>
    </source>
</evidence>
<feature type="region of interest" description="Disordered" evidence="1">
    <location>
        <begin position="24"/>
        <end position="78"/>
    </location>
</feature>
<gene>
    <name evidence="2" type="ORF">RradSPS_1178</name>
</gene>